<sequence length="323" mass="34949">MPSYYGLEKRNVSELELVIVGAGAAGLSAAIYASLLNINHILLEAESGGGLVNLAKTVENFPGVTGKRGPEIIQSLIHQLETAGGRLNSFEPAEEFDFSSGENFKVKTGADCYHPKTVIIATGLELLGLREEFGIKDERKYLGKGVSYCAECDGPLFKGKRVMIIGNPFEAFLLKRLCDKVYYLGPVPAEFKAKVPIEVIEANDIEYMEGKIEGLIGDKSLSAVTIDGKILGIEGLFITGKKAGSDIFGKAGLKLDDNGFIIVNRQMETNIDGVYAAGDITGEPWQISKSIGEGAVATLSAFKFLTGQEMRNLGWALQDEWER</sequence>
<proteinExistence type="predicted"/>
<dbReference type="EMBL" id="MAYW01000153">
    <property type="protein sequence ID" value="ODS31004.1"/>
    <property type="molecule type" value="Genomic_DNA"/>
</dbReference>
<protein>
    <submittedName>
        <fullName evidence="4">Thioredoxin reductase</fullName>
        <ecNumber evidence="4">1.8.1.9</ecNumber>
    </submittedName>
</protein>
<dbReference type="PATRIC" id="fig|1872076.5.peg.4629"/>
<dbReference type="AlphaFoldDB" id="A0A1E3X7Q3"/>
<dbReference type="Pfam" id="PF07992">
    <property type="entry name" value="Pyr_redox_2"/>
    <property type="match status" value="1"/>
</dbReference>
<dbReference type="Gene3D" id="3.50.50.60">
    <property type="entry name" value="FAD/NAD(P)-binding domain"/>
    <property type="match status" value="2"/>
</dbReference>
<comment type="caution">
    <text evidence="4">The sequence shown here is derived from an EMBL/GenBank/DDBJ whole genome shotgun (WGS) entry which is preliminary data.</text>
</comment>
<evidence type="ECO:0000313" key="5">
    <source>
        <dbReference type="Proteomes" id="UP000094056"/>
    </source>
</evidence>
<dbReference type="GO" id="GO:0004791">
    <property type="term" value="F:thioredoxin-disulfide reductase (NADPH) activity"/>
    <property type="evidence" value="ECO:0007669"/>
    <property type="project" value="UniProtKB-EC"/>
</dbReference>
<keyword evidence="1" id="KW-0285">Flavoprotein</keyword>
<dbReference type="InterPro" id="IPR023753">
    <property type="entry name" value="FAD/NAD-binding_dom"/>
</dbReference>
<dbReference type="PRINTS" id="PR00368">
    <property type="entry name" value="FADPNR"/>
</dbReference>
<dbReference type="InterPro" id="IPR050097">
    <property type="entry name" value="Ferredoxin-NADP_redctase_2"/>
</dbReference>
<dbReference type="EC" id="1.8.1.9" evidence="4"/>
<feature type="domain" description="FAD/NAD(P)-binding" evidence="3">
    <location>
        <begin position="17"/>
        <end position="294"/>
    </location>
</feature>
<evidence type="ECO:0000256" key="2">
    <source>
        <dbReference type="ARBA" id="ARBA00023002"/>
    </source>
</evidence>
<name>A0A1E3X7Q3_9BACT</name>
<dbReference type="PRINTS" id="PR00469">
    <property type="entry name" value="PNDRDTASEII"/>
</dbReference>
<evidence type="ECO:0000313" key="4">
    <source>
        <dbReference type="EMBL" id="ODS31004.1"/>
    </source>
</evidence>
<keyword evidence="2 4" id="KW-0560">Oxidoreductase</keyword>
<organism evidence="4 5">
    <name type="scientific">Candidatus Scalindua rubra</name>
    <dbReference type="NCBI Taxonomy" id="1872076"/>
    <lineage>
        <taxon>Bacteria</taxon>
        <taxon>Pseudomonadati</taxon>
        <taxon>Planctomycetota</taxon>
        <taxon>Candidatus Brocadiia</taxon>
        <taxon>Candidatus Brocadiales</taxon>
        <taxon>Candidatus Scalinduaceae</taxon>
        <taxon>Candidatus Scalindua</taxon>
    </lineage>
</organism>
<gene>
    <name evidence="4" type="primary">trxB_1</name>
    <name evidence="4" type="ORF">SCARUB_03882</name>
</gene>
<dbReference type="Proteomes" id="UP000094056">
    <property type="component" value="Unassembled WGS sequence"/>
</dbReference>
<reference evidence="4 5" key="1">
    <citation type="submission" date="2016-07" db="EMBL/GenBank/DDBJ databases">
        <title>Draft genome of Scalindua rubra, obtained from a brine-seawater interface in the Red Sea, sheds light on salt adaptation in anammox bacteria.</title>
        <authorList>
            <person name="Speth D.R."/>
            <person name="Lagkouvardos I."/>
            <person name="Wang Y."/>
            <person name="Qian P.-Y."/>
            <person name="Dutilh B.E."/>
            <person name="Jetten M.S."/>
        </authorList>
    </citation>
    <scope>NUCLEOTIDE SEQUENCE [LARGE SCALE GENOMIC DNA]</scope>
    <source>
        <strain evidence="4">BSI-1</strain>
    </source>
</reference>
<evidence type="ECO:0000259" key="3">
    <source>
        <dbReference type="Pfam" id="PF07992"/>
    </source>
</evidence>
<dbReference type="SUPFAM" id="SSF51905">
    <property type="entry name" value="FAD/NAD(P)-binding domain"/>
    <property type="match status" value="2"/>
</dbReference>
<dbReference type="InterPro" id="IPR036188">
    <property type="entry name" value="FAD/NAD-bd_sf"/>
</dbReference>
<evidence type="ECO:0000256" key="1">
    <source>
        <dbReference type="ARBA" id="ARBA00022630"/>
    </source>
</evidence>
<accession>A0A1E3X7Q3</accession>
<dbReference type="PANTHER" id="PTHR48105">
    <property type="entry name" value="THIOREDOXIN REDUCTASE 1-RELATED-RELATED"/>
    <property type="match status" value="1"/>
</dbReference>